<sequence>MINPLRLRDLLVSILGIATVIYTLIHDNDLSGQYSCTKVKAEIERGPHWSSDEHLSARNGGADCRSYDRSKALVVCGTHCEQKSGGKNCRFRNRAQSKPQARLSATAMSGIQIGDPSVFVTSRSISTKATSFMEPQGS</sequence>
<accession>A0AAD5NDQ0</accession>
<dbReference type="AlphaFoldDB" id="A0AAD5NDQ0"/>
<name>A0AAD5NDQ0_PARTN</name>
<reference evidence="1" key="1">
    <citation type="submission" date="2021-06" db="EMBL/GenBank/DDBJ databases">
        <title>Parelaphostrongylus tenuis whole genome reference sequence.</title>
        <authorList>
            <person name="Garwood T.J."/>
            <person name="Larsen P.A."/>
            <person name="Fountain-Jones N.M."/>
            <person name="Garbe J.R."/>
            <person name="Macchietto M.G."/>
            <person name="Kania S.A."/>
            <person name="Gerhold R.W."/>
            <person name="Richards J.E."/>
            <person name="Wolf T.M."/>
        </authorList>
    </citation>
    <scope>NUCLEOTIDE SEQUENCE</scope>
    <source>
        <strain evidence="1">MNPRO001-30</strain>
        <tissue evidence="1">Meninges</tissue>
    </source>
</reference>
<gene>
    <name evidence="1" type="ORF">KIN20_026322</name>
</gene>
<protein>
    <submittedName>
        <fullName evidence="1">Uncharacterized protein</fullName>
    </submittedName>
</protein>
<dbReference type="EMBL" id="JAHQIW010005377">
    <property type="protein sequence ID" value="KAJ1365864.1"/>
    <property type="molecule type" value="Genomic_DNA"/>
</dbReference>
<evidence type="ECO:0000313" key="1">
    <source>
        <dbReference type="EMBL" id="KAJ1365864.1"/>
    </source>
</evidence>
<comment type="caution">
    <text evidence="1">The sequence shown here is derived from an EMBL/GenBank/DDBJ whole genome shotgun (WGS) entry which is preliminary data.</text>
</comment>
<evidence type="ECO:0000313" key="2">
    <source>
        <dbReference type="Proteomes" id="UP001196413"/>
    </source>
</evidence>
<keyword evidence="2" id="KW-1185">Reference proteome</keyword>
<dbReference type="Proteomes" id="UP001196413">
    <property type="component" value="Unassembled WGS sequence"/>
</dbReference>
<organism evidence="1 2">
    <name type="scientific">Parelaphostrongylus tenuis</name>
    <name type="common">Meningeal worm</name>
    <dbReference type="NCBI Taxonomy" id="148309"/>
    <lineage>
        <taxon>Eukaryota</taxon>
        <taxon>Metazoa</taxon>
        <taxon>Ecdysozoa</taxon>
        <taxon>Nematoda</taxon>
        <taxon>Chromadorea</taxon>
        <taxon>Rhabditida</taxon>
        <taxon>Rhabditina</taxon>
        <taxon>Rhabditomorpha</taxon>
        <taxon>Strongyloidea</taxon>
        <taxon>Metastrongylidae</taxon>
        <taxon>Parelaphostrongylus</taxon>
    </lineage>
</organism>
<proteinExistence type="predicted"/>